<protein>
    <submittedName>
        <fullName evidence="1">Uncharacterized protein</fullName>
    </submittedName>
</protein>
<accession>A0A7I8IGM3</accession>
<dbReference type="EMBL" id="CACRZD030000004">
    <property type="protein sequence ID" value="CAA6658093.1"/>
    <property type="molecule type" value="Genomic_DNA"/>
</dbReference>
<dbReference type="Proteomes" id="UP001189122">
    <property type="component" value="Unassembled WGS sequence"/>
</dbReference>
<keyword evidence="3" id="KW-1185">Reference proteome</keyword>
<sequence>MEDCNVVFTLLKAQGKFTHNEASTRVNSTKFRSLIGSLRYLTHTRPNLLYSVRVLSKFVKNLASNHLSGVKQILRYVKDTIDYRLFYKKISLNSELIGFSDSNFSGDANDQKSTSGHIYFLSGMAIS</sequence>
<dbReference type="AlphaFoldDB" id="A0A7I8IGM3"/>
<proteinExistence type="predicted"/>
<dbReference type="EMBL" id="CACRZD030000003">
    <property type="protein sequence ID" value="CAA6657042.1"/>
    <property type="molecule type" value="Genomic_DNA"/>
</dbReference>
<organism evidence="1">
    <name type="scientific">Spirodela intermedia</name>
    <name type="common">Intermediate duckweed</name>
    <dbReference type="NCBI Taxonomy" id="51605"/>
    <lineage>
        <taxon>Eukaryota</taxon>
        <taxon>Viridiplantae</taxon>
        <taxon>Streptophyta</taxon>
        <taxon>Embryophyta</taxon>
        <taxon>Tracheophyta</taxon>
        <taxon>Spermatophyta</taxon>
        <taxon>Magnoliopsida</taxon>
        <taxon>Liliopsida</taxon>
        <taxon>Araceae</taxon>
        <taxon>Lemnoideae</taxon>
        <taxon>Spirodela</taxon>
    </lineage>
</organism>
<evidence type="ECO:0000313" key="2">
    <source>
        <dbReference type="EMBL" id="CAA2618376.1"/>
    </source>
</evidence>
<dbReference type="EMBL" id="LR743591">
    <property type="protein sequence ID" value="CAA2618376.1"/>
    <property type="molecule type" value="Genomic_DNA"/>
</dbReference>
<evidence type="ECO:0000313" key="1">
    <source>
        <dbReference type="EMBL" id="CAA2617345.1"/>
    </source>
</evidence>
<gene>
    <name evidence="1" type="ORF">SI7747_03003513</name>
    <name evidence="2" type="ORF">SI7747_04004543</name>
</gene>
<dbReference type="EMBL" id="LR743590">
    <property type="protein sequence ID" value="CAA2617345.1"/>
    <property type="molecule type" value="Genomic_DNA"/>
</dbReference>
<reference evidence="1 3" key="1">
    <citation type="submission" date="2019-12" db="EMBL/GenBank/DDBJ databases">
        <authorList>
            <person name="Scholz U."/>
            <person name="Mascher M."/>
            <person name="Fiebig A."/>
        </authorList>
    </citation>
    <scope>NUCLEOTIDE SEQUENCE</scope>
</reference>
<name>A0A7I8IGM3_SPIIN</name>
<dbReference type="PANTHER" id="PTHR11439">
    <property type="entry name" value="GAG-POL-RELATED RETROTRANSPOSON"/>
    <property type="match status" value="1"/>
</dbReference>
<dbReference type="PANTHER" id="PTHR11439:SF515">
    <property type="entry name" value="GAG-POL POLYPROTEIN"/>
    <property type="match status" value="1"/>
</dbReference>
<evidence type="ECO:0000313" key="3">
    <source>
        <dbReference type="Proteomes" id="UP001189122"/>
    </source>
</evidence>